<dbReference type="AlphaFoldDB" id="A0A392TRP3"/>
<feature type="non-terminal residue" evidence="2">
    <location>
        <position position="1"/>
    </location>
</feature>
<evidence type="ECO:0000256" key="1">
    <source>
        <dbReference type="SAM" id="MobiDB-lite"/>
    </source>
</evidence>
<evidence type="ECO:0000313" key="3">
    <source>
        <dbReference type="Proteomes" id="UP000265520"/>
    </source>
</evidence>
<feature type="compositionally biased region" description="Basic and acidic residues" evidence="1">
    <location>
        <begin position="7"/>
        <end position="21"/>
    </location>
</feature>
<keyword evidence="3" id="KW-1185">Reference proteome</keyword>
<evidence type="ECO:0000313" key="2">
    <source>
        <dbReference type="EMBL" id="MCI62880.1"/>
    </source>
</evidence>
<accession>A0A392TRP3</accession>
<dbReference type="EMBL" id="LXQA010627063">
    <property type="protein sequence ID" value="MCI62880.1"/>
    <property type="molecule type" value="Genomic_DNA"/>
</dbReference>
<sequence length="34" mass="3816">VDDDVHDDVKCEKRREGKGTPEKGACGCINKRKE</sequence>
<comment type="caution">
    <text evidence="2">The sequence shown here is derived from an EMBL/GenBank/DDBJ whole genome shotgun (WGS) entry which is preliminary data.</text>
</comment>
<reference evidence="2 3" key="1">
    <citation type="journal article" date="2018" name="Front. Plant Sci.">
        <title>Red Clover (Trifolium pratense) and Zigzag Clover (T. medium) - A Picture of Genomic Similarities and Differences.</title>
        <authorList>
            <person name="Dluhosova J."/>
            <person name="Istvanek J."/>
            <person name="Nedelnik J."/>
            <person name="Repkova J."/>
        </authorList>
    </citation>
    <scope>NUCLEOTIDE SEQUENCE [LARGE SCALE GENOMIC DNA]</scope>
    <source>
        <strain evidence="3">cv. 10/8</strain>
        <tissue evidence="2">Leaf</tissue>
    </source>
</reference>
<dbReference type="Proteomes" id="UP000265520">
    <property type="component" value="Unassembled WGS sequence"/>
</dbReference>
<organism evidence="2 3">
    <name type="scientific">Trifolium medium</name>
    <dbReference type="NCBI Taxonomy" id="97028"/>
    <lineage>
        <taxon>Eukaryota</taxon>
        <taxon>Viridiplantae</taxon>
        <taxon>Streptophyta</taxon>
        <taxon>Embryophyta</taxon>
        <taxon>Tracheophyta</taxon>
        <taxon>Spermatophyta</taxon>
        <taxon>Magnoliopsida</taxon>
        <taxon>eudicotyledons</taxon>
        <taxon>Gunneridae</taxon>
        <taxon>Pentapetalae</taxon>
        <taxon>rosids</taxon>
        <taxon>fabids</taxon>
        <taxon>Fabales</taxon>
        <taxon>Fabaceae</taxon>
        <taxon>Papilionoideae</taxon>
        <taxon>50 kb inversion clade</taxon>
        <taxon>NPAAA clade</taxon>
        <taxon>Hologalegina</taxon>
        <taxon>IRL clade</taxon>
        <taxon>Trifolieae</taxon>
        <taxon>Trifolium</taxon>
    </lineage>
</organism>
<protein>
    <submittedName>
        <fullName evidence="2">Uncharacterized protein</fullName>
    </submittedName>
</protein>
<feature type="region of interest" description="Disordered" evidence="1">
    <location>
        <begin position="1"/>
        <end position="22"/>
    </location>
</feature>
<name>A0A392TRP3_9FABA</name>
<proteinExistence type="predicted"/>